<dbReference type="InterPro" id="IPR011009">
    <property type="entry name" value="Kinase-like_dom_sf"/>
</dbReference>
<name>A0A1G9UI08_ALLAB</name>
<accession>A0A1G9UI08</accession>
<protein>
    <recommendedName>
        <fullName evidence="3">Protein kinase domain-containing protein</fullName>
    </recommendedName>
</protein>
<organism evidence="1 2">
    <name type="scientific">Allokutzneria albata</name>
    <name type="common">Kibdelosporangium albatum</name>
    <dbReference type="NCBI Taxonomy" id="211114"/>
    <lineage>
        <taxon>Bacteria</taxon>
        <taxon>Bacillati</taxon>
        <taxon>Actinomycetota</taxon>
        <taxon>Actinomycetes</taxon>
        <taxon>Pseudonocardiales</taxon>
        <taxon>Pseudonocardiaceae</taxon>
        <taxon>Allokutzneria</taxon>
    </lineage>
</organism>
<dbReference type="OrthoDB" id="4516319at2"/>
<dbReference type="STRING" id="211114.SAMN04489726_2423"/>
<evidence type="ECO:0008006" key="3">
    <source>
        <dbReference type="Google" id="ProtNLM"/>
    </source>
</evidence>
<reference evidence="1 2" key="1">
    <citation type="submission" date="2016-10" db="EMBL/GenBank/DDBJ databases">
        <authorList>
            <person name="de Groot N.N."/>
        </authorList>
    </citation>
    <scope>NUCLEOTIDE SEQUENCE [LARGE SCALE GENOMIC DNA]</scope>
    <source>
        <strain evidence="1 2">DSM 44149</strain>
    </source>
</reference>
<dbReference type="RefSeq" id="WP_043812302.1">
    <property type="nucleotide sequence ID" value="NZ_JOEF01000014.1"/>
</dbReference>
<keyword evidence="2" id="KW-1185">Reference proteome</keyword>
<sequence length="347" mass="37616">MSLSTRIADYSAVSTALTLLSDQRLAKALDEAQVLGTGIGGTASLMEVEGVRVFVKRVPITDVERQNVLSTANLFGLPAYAQYGVGTPGSAEMGSPGFGVWREVSANVMATNWVLDGSCENFPLTYHWRVLDGSDAVSLSDVDATVEFWHGSAAVRARLETPASGSVVLFQEYVPVDLQTWLGTQDPAAVAGDVERQLRSTAAFMNSRGLYHFDAHFGNLLTDGQVVYFADMGLATSTRFELSAEESSFVRLNATHDEVYVTMRLVNWLVTAHLDLGPAERNAYIRRCAEGSSPDGLPPVAAEIVNRNAPFVAVMNEFYWGLFTESRQTPYPAAEIAEAGFTATLPR</sequence>
<dbReference type="Proteomes" id="UP000183376">
    <property type="component" value="Chromosome I"/>
</dbReference>
<dbReference type="EMBL" id="LT629701">
    <property type="protein sequence ID" value="SDM59552.1"/>
    <property type="molecule type" value="Genomic_DNA"/>
</dbReference>
<proteinExistence type="predicted"/>
<evidence type="ECO:0000313" key="2">
    <source>
        <dbReference type="Proteomes" id="UP000183376"/>
    </source>
</evidence>
<gene>
    <name evidence="1" type="ORF">SAMN04489726_2423</name>
</gene>
<dbReference type="eggNOG" id="COG0515">
    <property type="taxonomic scope" value="Bacteria"/>
</dbReference>
<dbReference type="AlphaFoldDB" id="A0A1G9UI08"/>
<dbReference type="SUPFAM" id="SSF56112">
    <property type="entry name" value="Protein kinase-like (PK-like)"/>
    <property type="match status" value="1"/>
</dbReference>
<evidence type="ECO:0000313" key="1">
    <source>
        <dbReference type="EMBL" id="SDM59552.1"/>
    </source>
</evidence>